<dbReference type="Proteomes" id="UP001217089">
    <property type="component" value="Unassembled WGS sequence"/>
</dbReference>
<name>A0ABQ9FU20_TEGGR</name>
<gene>
    <name evidence="3" type="ORF">KUTeg_001352</name>
</gene>
<organism evidence="3 4">
    <name type="scientific">Tegillarca granosa</name>
    <name type="common">Malaysian cockle</name>
    <name type="synonym">Anadara granosa</name>
    <dbReference type="NCBI Taxonomy" id="220873"/>
    <lineage>
        <taxon>Eukaryota</taxon>
        <taxon>Metazoa</taxon>
        <taxon>Spiralia</taxon>
        <taxon>Lophotrochozoa</taxon>
        <taxon>Mollusca</taxon>
        <taxon>Bivalvia</taxon>
        <taxon>Autobranchia</taxon>
        <taxon>Pteriomorphia</taxon>
        <taxon>Arcoida</taxon>
        <taxon>Arcoidea</taxon>
        <taxon>Arcidae</taxon>
        <taxon>Tegillarca</taxon>
    </lineage>
</organism>
<evidence type="ECO:0000256" key="1">
    <source>
        <dbReference type="SAM" id="Phobius"/>
    </source>
</evidence>
<dbReference type="Pfam" id="PF08376">
    <property type="entry name" value="NIT"/>
    <property type="match status" value="1"/>
</dbReference>
<keyword evidence="4" id="KW-1185">Reference proteome</keyword>
<protein>
    <recommendedName>
        <fullName evidence="2">Nitrate/nitrite sensing protein domain-containing protein</fullName>
    </recommendedName>
</protein>
<comment type="caution">
    <text evidence="3">The sequence shown here is derived from an EMBL/GenBank/DDBJ whole genome shotgun (WGS) entry which is preliminary data.</text>
</comment>
<feature type="transmembrane region" description="Helical" evidence="1">
    <location>
        <begin position="34"/>
        <end position="54"/>
    </location>
</feature>
<feature type="domain" description="Nitrate/nitrite sensing protein" evidence="2">
    <location>
        <begin position="78"/>
        <end position="192"/>
    </location>
</feature>
<dbReference type="InterPro" id="IPR013587">
    <property type="entry name" value="Nitrate/nitrite_sensing"/>
</dbReference>
<proteinExistence type="predicted"/>
<keyword evidence="1" id="KW-1133">Transmembrane helix</keyword>
<keyword evidence="1" id="KW-0812">Transmembrane</keyword>
<keyword evidence="1" id="KW-0472">Membrane</keyword>
<evidence type="ECO:0000259" key="2">
    <source>
        <dbReference type="Pfam" id="PF08376"/>
    </source>
</evidence>
<evidence type="ECO:0000313" key="4">
    <source>
        <dbReference type="Proteomes" id="UP001217089"/>
    </source>
</evidence>
<accession>A0ABQ9FU20</accession>
<sequence>MNDFRNNTESYFQCNGCSDDLMTRKGRRTNLQKIIILSIIPVIALLIIIGIQVYQDELTLSQTKGVKDGVLFSLETGNVVHFTQIERGTTALYVSSKGDVLVYENLRKTYLDTDYAIGNLSKWPAMESPPHFVSRENYFKRIKEYRDTLDPFNETVKQVIQFYTKDNALIINWVAESIKLLKSGSFWQQLIAT</sequence>
<evidence type="ECO:0000313" key="3">
    <source>
        <dbReference type="EMBL" id="KAJ8319765.1"/>
    </source>
</evidence>
<dbReference type="EMBL" id="JARBDR010000141">
    <property type="protein sequence ID" value="KAJ8319765.1"/>
    <property type="molecule type" value="Genomic_DNA"/>
</dbReference>
<reference evidence="3 4" key="1">
    <citation type="submission" date="2022-12" db="EMBL/GenBank/DDBJ databases">
        <title>Chromosome-level genome of Tegillarca granosa.</title>
        <authorList>
            <person name="Kim J."/>
        </authorList>
    </citation>
    <scope>NUCLEOTIDE SEQUENCE [LARGE SCALE GENOMIC DNA]</scope>
    <source>
        <strain evidence="3">Teg-2019</strain>
        <tissue evidence="3">Adductor muscle</tissue>
    </source>
</reference>